<dbReference type="Proteomes" id="UP001220256">
    <property type="component" value="Unassembled WGS sequence"/>
</dbReference>
<keyword evidence="1" id="KW-0812">Transmembrane</keyword>
<comment type="caution">
    <text evidence="2">The sequence shown here is derived from an EMBL/GenBank/DDBJ whole genome shotgun (WGS) entry which is preliminary data.</text>
</comment>
<keyword evidence="3" id="KW-1185">Reference proteome</keyword>
<proteinExistence type="predicted"/>
<evidence type="ECO:0008006" key="4">
    <source>
        <dbReference type="Google" id="ProtNLM"/>
    </source>
</evidence>
<keyword evidence="1" id="KW-1133">Transmembrane helix</keyword>
<evidence type="ECO:0000313" key="3">
    <source>
        <dbReference type="Proteomes" id="UP001220256"/>
    </source>
</evidence>
<protein>
    <recommendedName>
        <fullName evidence="4">Cytochrome P450</fullName>
    </recommendedName>
</protein>
<feature type="transmembrane region" description="Helical" evidence="1">
    <location>
        <begin position="64"/>
        <end position="85"/>
    </location>
</feature>
<dbReference type="EMBL" id="JAPVEB010000004">
    <property type="protein sequence ID" value="KAJ5264869.1"/>
    <property type="molecule type" value="Genomic_DNA"/>
</dbReference>
<dbReference type="InterPro" id="IPR036396">
    <property type="entry name" value="Cyt_P450_sf"/>
</dbReference>
<organism evidence="2 3">
    <name type="scientific">Penicillium chrysogenum</name>
    <name type="common">Penicillium notatum</name>
    <dbReference type="NCBI Taxonomy" id="5076"/>
    <lineage>
        <taxon>Eukaryota</taxon>
        <taxon>Fungi</taxon>
        <taxon>Dikarya</taxon>
        <taxon>Ascomycota</taxon>
        <taxon>Pezizomycotina</taxon>
        <taxon>Eurotiomycetes</taxon>
        <taxon>Eurotiomycetidae</taxon>
        <taxon>Eurotiales</taxon>
        <taxon>Aspergillaceae</taxon>
        <taxon>Penicillium</taxon>
        <taxon>Penicillium chrysogenum species complex</taxon>
    </lineage>
</organism>
<keyword evidence="1" id="KW-0472">Membrane</keyword>
<name>A0ABQ8WEZ8_PENCH</name>
<accession>A0ABQ8WEZ8</accession>
<reference evidence="2 3" key="1">
    <citation type="journal article" date="2023" name="IMA Fungus">
        <title>Comparative genomic study of the Penicillium genus elucidates a diverse pangenome and 15 lateral gene transfer events.</title>
        <authorList>
            <person name="Petersen C."/>
            <person name="Sorensen T."/>
            <person name="Nielsen M.R."/>
            <person name="Sondergaard T.E."/>
            <person name="Sorensen J.L."/>
            <person name="Fitzpatrick D.A."/>
            <person name="Frisvad J.C."/>
            <person name="Nielsen K.L."/>
        </authorList>
    </citation>
    <scope>NUCLEOTIDE SEQUENCE [LARGE SCALE GENOMIC DNA]</scope>
    <source>
        <strain evidence="2 3">IBT 3361</strain>
    </source>
</reference>
<dbReference type="SUPFAM" id="SSF48264">
    <property type="entry name" value="Cytochrome P450"/>
    <property type="match status" value="1"/>
</dbReference>
<evidence type="ECO:0000256" key="1">
    <source>
        <dbReference type="SAM" id="Phobius"/>
    </source>
</evidence>
<evidence type="ECO:0000313" key="2">
    <source>
        <dbReference type="EMBL" id="KAJ5264869.1"/>
    </source>
</evidence>
<sequence length="228" mass="24789">MVRTCHKSAATLSEIAREEVASWQLGLELDLYDRMKELAWKMLLAVFVDLQPADPNYQNMKSNALLFAGSIAVKAVASLLTASLLNLHLFPSEPSLVPRVRSLASEPRGTLLDSILFEPERLSPPVIGVMRRVQNNIVLHKVGDPGTLIPEGWDAWLYFVGANRSEAAYSEAHKFVPAGFVGGGALPSLAFGFGDKTCLSRDIVRRIIWTVASVIADSGFGLRGPCGL</sequence>
<gene>
    <name evidence="2" type="ORF">N7505_007662</name>
</gene>
<dbReference type="Gene3D" id="1.10.630.10">
    <property type="entry name" value="Cytochrome P450"/>
    <property type="match status" value="1"/>
</dbReference>